<dbReference type="InterPro" id="IPR036691">
    <property type="entry name" value="Endo/exonu/phosph_ase_sf"/>
</dbReference>
<feature type="region of interest" description="Disordered" evidence="1">
    <location>
        <begin position="388"/>
        <end position="408"/>
    </location>
</feature>
<dbReference type="Gene3D" id="3.60.10.10">
    <property type="entry name" value="Endonuclease/exonuclease/phosphatase"/>
    <property type="match status" value="1"/>
</dbReference>
<dbReference type="AlphaFoldDB" id="A0A2R5GTM9"/>
<comment type="caution">
    <text evidence="3">The sequence shown here is derived from an EMBL/GenBank/DDBJ whole genome shotgun (WGS) entry which is preliminary data.</text>
</comment>
<dbReference type="Proteomes" id="UP000241890">
    <property type="component" value="Unassembled WGS sequence"/>
</dbReference>
<reference evidence="3 4" key="1">
    <citation type="submission" date="2017-12" db="EMBL/GenBank/DDBJ databases">
        <title>Sequencing, de novo assembly and annotation of complete genome of a new Thraustochytrid species, strain FCC1311.</title>
        <authorList>
            <person name="Sedici K."/>
            <person name="Godart F."/>
            <person name="Aiese Cigliano R."/>
            <person name="Sanseverino W."/>
            <person name="Barakat M."/>
            <person name="Ortet P."/>
            <person name="Marechal E."/>
            <person name="Cagnac O."/>
            <person name="Amato A."/>
        </authorList>
    </citation>
    <scope>NUCLEOTIDE SEQUENCE [LARGE SCALE GENOMIC DNA]</scope>
</reference>
<accession>A0A2R5GTM9</accession>
<organism evidence="3 4">
    <name type="scientific">Hondaea fermentalgiana</name>
    <dbReference type="NCBI Taxonomy" id="2315210"/>
    <lineage>
        <taxon>Eukaryota</taxon>
        <taxon>Sar</taxon>
        <taxon>Stramenopiles</taxon>
        <taxon>Bigyra</taxon>
        <taxon>Labyrinthulomycetes</taxon>
        <taxon>Thraustochytrida</taxon>
        <taxon>Thraustochytriidae</taxon>
        <taxon>Hondaea</taxon>
    </lineage>
</organism>
<evidence type="ECO:0000256" key="1">
    <source>
        <dbReference type="SAM" id="MobiDB-lite"/>
    </source>
</evidence>
<feature type="domain" description="Endonuclease/exonuclease/phosphatase" evidence="2">
    <location>
        <begin position="18"/>
        <end position="276"/>
    </location>
</feature>
<dbReference type="InterPro" id="IPR005135">
    <property type="entry name" value="Endo/exonuclease/phosphatase"/>
</dbReference>
<feature type="compositionally biased region" description="Low complexity" evidence="1">
    <location>
        <begin position="391"/>
        <end position="402"/>
    </location>
</feature>
<dbReference type="PANTHER" id="PTHR12121">
    <property type="entry name" value="CARBON CATABOLITE REPRESSOR PROTEIN 4"/>
    <property type="match status" value="1"/>
</dbReference>
<gene>
    <name evidence="3" type="ORF">FCC1311_082282</name>
</gene>
<keyword evidence="4" id="KW-1185">Reference proteome</keyword>
<dbReference type="SUPFAM" id="SSF56219">
    <property type="entry name" value="DNase I-like"/>
    <property type="match status" value="1"/>
</dbReference>
<dbReference type="Pfam" id="PF03372">
    <property type="entry name" value="Exo_endo_phos"/>
    <property type="match status" value="1"/>
</dbReference>
<dbReference type="InterPro" id="IPR050410">
    <property type="entry name" value="CCR4/nocturin_mRNA_transcr"/>
</dbReference>
<dbReference type="OrthoDB" id="428734at2759"/>
<dbReference type="InParanoid" id="A0A2R5GTM9"/>
<evidence type="ECO:0000313" key="4">
    <source>
        <dbReference type="Proteomes" id="UP000241890"/>
    </source>
</evidence>
<evidence type="ECO:0000259" key="2">
    <source>
        <dbReference type="Pfam" id="PF03372"/>
    </source>
</evidence>
<protein>
    <submittedName>
        <fullName evidence="3">Glucose-repressible alcohol dehydrogenase transcriptional effector</fullName>
    </submittedName>
</protein>
<dbReference type="EMBL" id="BEYU01000111">
    <property type="protein sequence ID" value="GBG32003.1"/>
    <property type="molecule type" value="Genomic_DNA"/>
</dbReference>
<dbReference type="GO" id="GO:0000175">
    <property type="term" value="F:3'-5'-RNA exonuclease activity"/>
    <property type="evidence" value="ECO:0007669"/>
    <property type="project" value="TreeGrafter"/>
</dbReference>
<sequence length="408" mass="45551">MREELGQNATTDLVSIFSWNILANSMALTRHGRIIYSNCAAETVPWAWRMPRILTELASVKADIIMLQEVEPEFYADQLAPLMQACGYEGEYEIRNKTTANEVIATIPSCATFYQSERFALAWKELPFRGLVLGLQLKQGPHKNAILAIANSHLEGHPERTTHRHNQIRSVWKRIDKRQPEFMVLGGDYNDGAGSELCREHMRGLRNAYNGSVARDATCVVGVNPDAHKDYTRVDHLFVDEKSIVLRGLQNVMHSSWDRDAVLAAGLPGHVCPSDHLSIAVVAELVAFTKHASAARTEVSADEPCAAELLASSPLSEDQMEVWKALREASSRPSLSEIKGLSAEEKRELTKRMGMERKEQRQAFLASLESDDARAFVKQVESKLKQEAKAQAKMAKQAAAERQQTDTK</sequence>
<proteinExistence type="predicted"/>
<name>A0A2R5GTM9_9STRA</name>
<dbReference type="PANTHER" id="PTHR12121:SF34">
    <property type="entry name" value="PROTEIN ANGEL"/>
    <property type="match status" value="1"/>
</dbReference>
<evidence type="ECO:0000313" key="3">
    <source>
        <dbReference type="EMBL" id="GBG32003.1"/>
    </source>
</evidence>